<feature type="transmembrane region" description="Helical" evidence="1">
    <location>
        <begin position="80"/>
        <end position="98"/>
    </location>
</feature>
<evidence type="ECO:0000313" key="3">
    <source>
        <dbReference type="Proteomes" id="UP000736335"/>
    </source>
</evidence>
<accession>A0A9P6HLK5</accession>
<evidence type="ECO:0000313" key="2">
    <source>
        <dbReference type="EMBL" id="KAF9789531.1"/>
    </source>
</evidence>
<reference evidence="2" key="1">
    <citation type="journal article" date="2020" name="Nat. Commun.">
        <title>Large-scale genome sequencing of mycorrhizal fungi provides insights into the early evolution of symbiotic traits.</title>
        <authorList>
            <person name="Miyauchi S."/>
            <person name="Kiss E."/>
            <person name="Kuo A."/>
            <person name="Drula E."/>
            <person name="Kohler A."/>
            <person name="Sanchez-Garcia M."/>
            <person name="Morin E."/>
            <person name="Andreopoulos B."/>
            <person name="Barry K.W."/>
            <person name="Bonito G."/>
            <person name="Buee M."/>
            <person name="Carver A."/>
            <person name="Chen C."/>
            <person name="Cichocki N."/>
            <person name="Clum A."/>
            <person name="Culley D."/>
            <person name="Crous P.W."/>
            <person name="Fauchery L."/>
            <person name="Girlanda M."/>
            <person name="Hayes R.D."/>
            <person name="Keri Z."/>
            <person name="LaButti K."/>
            <person name="Lipzen A."/>
            <person name="Lombard V."/>
            <person name="Magnuson J."/>
            <person name="Maillard F."/>
            <person name="Murat C."/>
            <person name="Nolan M."/>
            <person name="Ohm R.A."/>
            <person name="Pangilinan J."/>
            <person name="Pereira M.F."/>
            <person name="Perotto S."/>
            <person name="Peter M."/>
            <person name="Pfister S."/>
            <person name="Riley R."/>
            <person name="Sitrit Y."/>
            <person name="Stielow J.B."/>
            <person name="Szollosi G."/>
            <person name="Zifcakova L."/>
            <person name="Stursova M."/>
            <person name="Spatafora J.W."/>
            <person name="Tedersoo L."/>
            <person name="Vaario L.M."/>
            <person name="Yamada A."/>
            <person name="Yan M."/>
            <person name="Wang P."/>
            <person name="Xu J."/>
            <person name="Bruns T."/>
            <person name="Baldrian P."/>
            <person name="Vilgalys R."/>
            <person name="Dunand C."/>
            <person name="Henrissat B."/>
            <person name="Grigoriev I.V."/>
            <person name="Hibbett D."/>
            <person name="Nagy L.G."/>
            <person name="Martin F.M."/>
        </authorList>
    </citation>
    <scope>NUCLEOTIDE SEQUENCE</scope>
    <source>
        <strain evidence="2">UH-Tt-Lm1</strain>
    </source>
</reference>
<gene>
    <name evidence="2" type="ORF">BJ322DRAFT_540783</name>
</gene>
<keyword evidence="1" id="KW-1133">Transmembrane helix</keyword>
<name>A0A9P6HLK5_9AGAM</name>
<keyword evidence="3" id="KW-1185">Reference proteome</keyword>
<feature type="transmembrane region" description="Helical" evidence="1">
    <location>
        <begin position="42"/>
        <end position="60"/>
    </location>
</feature>
<sequence length="130" mass="14581">MVGSERLHKTSTPNRVNDFADESVRTVSNQRRWRMMEKSRRVMWGVTGSPWLLLIPRSLILSSPEDAYQGDTLRKRSSLQPLSSFAVLCCLTSWGGGIERQKSRTSRAALAFSATFLFPRLPPPASVTPT</sequence>
<keyword evidence="1" id="KW-0472">Membrane</keyword>
<evidence type="ECO:0000256" key="1">
    <source>
        <dbReference type="SAM" id="Phobius"/>
    </source>
</evidence>
<proteinExistence type="predicted"/>
<dbReference type="AlphaFoldDB" id="A0A9P6HLK5"/>
<dbReference type="Proteomes" id="UP000736335">
    <property type="component" value="Unassembled WGS sequence"/>
</dbReference>
<keyword evidence="1" id="KW-0812">Transmembrane</keyword>
<protein>
    <submittedName>
        <fullName evidence="2">Uncharacterized protein</fullName>
    </submittedName>
</protein>
<reference evidence="2" key="2">
    <citation type="submission" date="2020-11" db="EMBL/GenBank/DDBJ databases">
        <authorList>
            <consortium name="DOE Joint Genome Institute"/>
            <person name="Kuo A."/>
            <person name="Miyauchi S."/>
            <person name="Kiss E."/>
            <person name="Drula E."/>
            <person name="Kohler A."/>
            <person name="Sanchez-Garcia M."/>
            <person name="Andreopoulos B."/>
            <person name="Barry K.W."/>
            <person name="Bonito G."/>
            <person name="Buee M."/>
            <person name="Carver A."/>
            <person name="Chen C."/>
            <person name="Cichocki N."/>
            <person name="Clum A."/>
            <person name="Culley D."/>
            <person name="Crous P.W."/>
            <person name="Fauchery L."/>
            <person name="Girlanda M."/>
            <person name="Hayes R."/>
            <person name="Keri Z."/>
            <person name="Labutti K."/>
            <person name="Lipzen A."/>
            <person name="Lombard V."/>
            <person name="Magnuson J."/>
            <person name="Maillard F."/>
            <person name="Morin E."/>
            <person name="Murat C."/>
            <person name="Nolan M."/>
            <person name="Ohm R."/>
            <person name="Pangilinan J."/>
            <person name="Pereira M."/>
            <person name="Perotto S."/>
            <person name="Peter M."/>
            <person name="Riley R."/>
            <person name="Sitrit Y."/>
            <person name="Stielow B."/>
            <person name="Szollosi G."/>
            <person name="Zifcakova L."/>
            <person name="Stursova M."/>
            <person name="Spatafora J.W."/>
            <person name="Tedersoo L."/>
            <person name="Vaario L.-M."/>
            <person name="Yamada A."/>
            <person name="Yan M."/>
            <person name="Wang P."/>
            <person name="Xu J."/>
            <person name="Bruns T."/>
            <person name="Baldrian P."/>
            <person name="Vilgalys R."/>
            <person name="Henrissat B."/>
            <person name="Grigoriev I.V."/>
            <person name="Hibbett D."/>
            <person name="Nagy L.G."/>
            <person name="Martin F.M."/>
        </authorList>
    </citation>
    <scope>NUCLEOTIDE SEQUENCE</scope>
    <source>
        <strain evidence="2">UH-Tt-Lm1</strain>
    </source>
</reference>
<organism evidence="2 3">
    <name type="scientific">Thelephora terrestris</name>
    <dbReference type="NCBI Taxonomy" id="56493"/>
    <lineage>
        <taxon>Eukaryota</taxon>
        <taxon>Fungi</taxon>
        <taxon>Dikarya</taxon>
        <taxon>Basidiomycota</taxon>
        <taxon>Agaricomycotina</taxon>
        <taxon>Agaricomycetes</taxon>
        <taxon>Thelephorales</taxon>
        <taxon>Thelephoraceae</taxon>
        <taxon>Thelephora</taxon>
    </lineage>
</organism>
<dbReference type="EMBL" id="WIUZ02000003">
    <property type="protein sequence ID" value="KAF9789531.1"/>
    <property type="molecule type" value="Genomic_DNA"/>
</dbReference>
<comment type="caution">
    <text evidence="2">The sequence shown here is derived from an EMBL/GenBank/DDBJ whole genome shotgun (WGS) entry which is preliminary data.</text>
</comment>